<evidence type="ECO:0000313" key="3">
    <source>
        <dbReference type="Proteomes" id="UP000050430"/>
    </source>
</evidence>
<dbReference type="AlphaFoldDB" id="A0A0P6XGQ3"/>
<gene>
    <name evidence="2" type="ORF">ADM99_13970</name>
</gene>
<evidence type="ECO:0000313" key="2">
    <source>
        <dbReference type="EMBL" id="KPL70273.1"/>
    </source>
</evidence>
<comment type="caution">
    <text evidence="2">The sequence shown here is derived from an EMBL/GenBank/DDBJ whole genome shotgun (WGS) entry which is preliminary data.</text>
</comment>
<dbReference type="STRING" id="229920.ADM99_13970"/>
<sequence>MTEKRTLVDFGLNILRDLLNNTAKSQPASDTAKKLKLDEVPLETLKKEKISLEQEEKKTLSRLREIENRKRQLFSEGVQNISSDREQTVLARKIKELDVEAAGLDQVLHALSKQMRVIDGLVQIKERTMIFSSTNNTILSKLNMDDILHYVNMASADGEFQINKFDDLLRAMEMNASIAPEFREEADVLEIKKAMQRAREAGELSDERIDEELKNLYEKKVQQAVEAEF</sequence>
<accession>A0A0P6XGQ3</accession>
<feature type="coiled-coil region" evidence="1">
    <location>
        <begin position="42"/>
        <end position="69"/>
    </location>
</feature>
<dbReference type="RefSeq" id="WP_062422138.1">
    <property type="nucleotide sequence ID" value="NZ_BBYA01000010.1"/>
</dbReference>
<dbReference type="EMBL" id="LGCK01000014">
    <property type="protein sequence ID" value="KPL70273.1"/>
    <property type="molecule type" value="Genomic_DNA"/>
</dbReference>
<dbReference type="Proteomes" id="UP000050430">
    <property type="component" value="Unassembled WGS sequence"/>
</dbReference>
<evidence type="ECO:0000256" key="1">
    <source>
        <dbReference type="SAM" id="Coils"/>
    </source>
</evidence>
<organism evidence="2 3">
    <name type="scientific">Leptolinea tardivitalis</name>
    <dbReference type="NCBI Taxonomy" id="229920"/>
    <lineage>
        <taxon>Bacteria</taxon>
        <taxon>Bacillati</taxon>
        <taxon>Chloroflexota</taxon>
        <taxon>Anaerolineae</taxon>
        <taxon>Anaerolineales</taxon>
        <taxon>Anaerolineaceae</taxon>
        <taxon>Leptolinea</taxon>
    </lineage>
</organism>
<name>A0A0P6XGQ3_9CHLR</name>
<keyword evidence="3" id="KW-1185">Reference proteome</keyword>
<proteinExistence type="predicted"/>
<dbReference type="OrthoDB" id="9936750at2"/>
<protein>
    <submittedName>
        <fullName evidence="2">Uncharacterized protein</fullName>
    </submittedName>
</protein>
<reference evidence="2 3" key="1">
    <citation type="submission" date="2015-07" db="EMBL/GenBank/DDBJ databases">
        <title>Genome sequence of Leptolinea tardivitalis DSM 16556.</title>
        <authorList>
            <person name="Hemp J."/>
            <person name="Ward L.M."/>
            <person name="Pace L.A."/>
            <person name="Fischer W.W."/>
        </authorList>
    </citation>
    <scope>NUCLEOTIDE SEQUENCE [LARGE SCALE GENOMIC DNA]</scope>
    <source>
        <strain evidence="2 3">YMTK-2</strain>
    </source>
</reference>
<keyword evidence="1" id="KW-0175">Coiled coil</keyword>